<dbReference type="InterPro" id="IPR002347">
    <property type="entry name" value="SDR_fam"/>
</dbReference>
<organism evidence="2 3">
    <name type="scientific">Actinocatenispora sera</name>
    <dbReference type="NCBI Taxonomy" id="390989"/>
    <lineage>
        <taxon>Bacteria</taxon>
        <taxon>Bacillati</taxon>
        <taxon>Actinomycetota</taxon>
        <taxon>Actinomycetes</taxon>
        <taxon>Micromonosporales</taxon>
        <taxon>Micromonosporaceae</taxon>
        <taxon>Actinocatenispora</taxon>
    </lineage>
</organism>
<dbReference type="PRINTS" id="PR00081">
    <property type="entry name" value="GDHRDH"/>
</dbReference>
<dbReference type="Gene3D" id="3.40.50.720">
    <property type="entry name" value="NAD(P)-binding Rossmann-like Domain"/>
    <property type="match status" value="1"/>
</dbReference>
<dbReference type="PROSITE" id="PS00061">
    <property type="entry name" value="ADH_SHORT"/>
    <property type="match status" value="1"/>
</dbReference>
<dbReference type="KEGG" id="aser:Asera_39550"/>
<dbReference type="GO" id="GO:0030497">
    <property type="term" value="P:fatty acid elongation"/>
    <property type="evidence" value="ECO:0007669"/>
    <property type="project" value="TreeGrafter"/>
</dbReference>
<dbReference type="OrthoDB" id="9804774at2"/>
<dbReference type="AlphaFoldDB" id="A0A810L3P5"/>
<dbReference type="RefSeq" id="WP_051801747.1">
    <property type="nucleotide sequence ID" value="NZ_AP023354.1"/>
</dbReference>
<name>A0A810L3P5_9ACTN</name>
<gene>
    <name evidence="2" type="ORF">Asera_39550</name>
</gene>
<dbReference type="Pfam" id="PF00106">
    <property type="entry name" value="adh_short"/>
    <property type="match status" value="1"/>
</dbReference>
<dbReference type="GO" id="GO:0016616">
    <property type="term" value="F:oxidoreductase activity, acting on the CH-OH group of donors, NAD or NADP as acceptor"/>
    <property type="evidence" value="ECO:0007669"/>
    <property type="project" value="TreeGrafter"/>
</dbReference>
<keyword evidence="3" id="KW-1185">Reference proteome</keyword>
<dbReference type="PANTHER" id="PTHR42760">
    <property type="entry name" value="SHORT-CHAIN DEHYDROGENASES/REDUCTASES FAMILY MEMBER"/>
    <property type="match status" value="1"/>
</dbReference>
<proteinExistence type="inferred from homology"/>
<dbReference type="InterPro" id="IPR020904">
    <property type="entry name" value="Sc_DH/Rdtase_CS"/>
</dbReference>
<dbReference type="PANTHER" id="PTHR42760:SF40">
    <property type="entry name" value="3-OXOACYL-[ACYL-CARRIER-PROTEIN] REDUCTASE, CHLOROPLASTIC"/>
    <property type="match status" value="1"/>
</dbReference>
<accession>A0A810L3P5</accession>
<dbReference type="Proteomes" id="UP000680750">
    <property type="component" value="Chromosome"/>
</dbReference>
<sequence>MDIADSTTLVTGAAVGTGRAIALALARRGATVVAADIDDPGGRETQRLGGSAVRYVHLDVADGDGLGKLVGDVAPTILVNNAGGGARAPWRYPDAASELWELTLTVNLVAAMRATQAALPGMRAAGAGAVVNLASSAAWGPDAHRWPEYAVAKAGLLRFTTAMRDFDPRVRINCLAPDWIATERLTAAELATEPPPIPLARITEQVERLVVDDTLSGRVVVLDRGRAPVLLA</sequence>
<dbReference type="EMBL" id="AP023354">
    <property type="protein sequence ID" value="BCJ29847.1"/>
    <property type="molecule type" value="Genomic_DNA"/>
</dbReference>
<evidence type="ECO:0000313" key="2">
    <source>
        <dbReference type="EMBL" id="BCJ29847.1"/>
    </source>
</evidence>
<dbReference type="SUPFAM" id="SSF51735">
    <property type="entry name" value="NAD(P)-binding Rossmann-fold domains"/>
    <property type="match status" value="1"/>
</dbReference>
<reference evidence="2" key="1">
    <citation type="submission" date="2020-08" db="EMBL/GenBank/DDBJ databases">
        <title>Whole genome shotgun sequence of Actinocatenispora sera NBRC 101916.</title>
        <authorList>
            <person name="Komaki H."/>
            <person name="Tamura T."/>
        </authorList>
    </citation>
    <scope>NUCLEOTIDE SEQUENCE</scope>
    <source>
        <strain evidence="2">NBRC 101916</strain>
    </source>
</reference>
<protein>
    <submittedName>
        <fullName evidence="2">Uncharacterized protein</fullName>
    </submittedName>
</protein>
<dbReference type="InterPro" id="IPR036291">
    <property type="entry name" value="NAD(P)-bd_dom_sf"/>
</dbReference>
<evidence type="ECO:0000313" key="3">
    <source>
        <dbReference type="Proteomes" id="UP000680750"/>
    </source>
</evidence>
<comment type="similarity">
    <text evidence="1">Belongs to the short-chain dehydrogenases/reductases (SDR) family.</text>
</comment>
<evidence type="ECO:0000256" key="1">
    <source>
        <dbReference type="ARBA" id="ARBA00006484"/>
    </source>
</evidence>